<comment type="caution">
    <text evidence="2">The sequence shown here is derived from an EMBL/GenBank/DDBJ whole genome shotgun (WGS) entry which is preliminary data.</text>
</comment>
<organism evidence="2 3">
    <name type="scientific">Seminavis robusta</name>
    <dbReference type="NCBI Taxonomy" id="568900"/>
    <lineage>
        <taxon>Eukaryota</taxon>
        <taxon>Sar</taxon>
        <taxon>Stramenopiles</taxon>
        <taxon>Ochrophyta</taxon>
        <taxon>Bacillariophyta</taxon>
        <taxon>Bacillariophyceae</taxon>
        <taxon>Bacillariophycidae</taxon>
        <taxon>Naviculales</taxon>
        <taxon>Naviculaceae</taxon>
        <taxon>Seminavis</taxon>
    </lineage>
</organism>
<evidence type="ECO:0000313" key="2">
    <source>
        <dbReference type="EMBL" id="CAB9505997.1"/>
    </source>
</evidence>
<evidence type="ECO:0000313" key="3">
    <source>
        <dbReference type="Proteomes" id="UP001153069"/>
    </source>
</evidence>
<dbReference type="AlphaFoldDB" id="A0A9N8DMY2"/>
<feature type="compositionally biased region" description="Basic and acidic residues" evidence="1">
    <location>
        <begin position="66"/>
        <end position="76"/>
    </location>
</feature>
<dbReference type="Proteomes" id="UP001153069">
    <property type="component" value="Unassembled WGS sequence"/>
</dbReference>
<reference evidence="2" key="1">
    <citation type="submission" date="2020-06" db="EMBL/GenBank/DDBJ databases">
        <authorList>
            <consortium name="Plant Systems Biology data submission"/>
        </authorList>
    </citation>
    <scope>NUCLEOTIDE SEQUENCE</scope>
    <source>
        <strain evidence="2">D6</strain>
    </source>
</reference>
<evidence type="ECO:0000256" key="1">
    <source>
        <dbReference type="SAM" id="MobiDB-lite"/>
    </source>
</evidence>
<feature type="compositionally biased region" description="Acidic residues" evidence="1">
    <location>
        <begin position="77"/>
        <end position="110"/>
    </location>
</feature>
<protein>
    <submittedName>
        <fullName evidence="2">Uncharacterized protein</fullName>
    </submittedName>
</protein>
<gene>
    <name evidence="2" type="ORF">SEMRO_250_G099040.1</name>
</gene>
<accession>A0A9N8DMY2</accession>
<sequence length="226" mass="26118">MISAIEQQQSTQQVAEKRVHFAGSVEYMIPRDELTAESWYEAEEMKQLYREDVVTFLREYKNNLLKQQKEQQRQQEEESPEDSDSEDEDSDSDDESDSEEEEEEEEEEEPVCSRGLEMYFPGQLAARRKLRAKFASKVLCKYQEYREIFCYEDAQELLCEYASEMGVNTQKKAHALALQDALEARLVHAEGDESTTTATKDAISDFVPLIRHESRAAQTTCKARAA</sequence>
<dbReference type="EMBL" id="CAICTM010000249">
    <property type="protein sequence ID" value="CAB9505997.1"/>
    <property type="molecule type" value="Genomic_DNA"/>
</dbReference>
<name>A0A9N8DMY2_9STRA</name>
<feature type="region of interest" description="Disordered" evidence="1">
    <location>
        <begin position="66"/>
        <end position="115"/>
    </location>
</feature>
<proteinExistence type="predicted"/>
<keyword evidence="3" id="KW-1185">Reference proteome</keyword>